<reference evidence="2" key="1">
    <citation type="journal article" date="2015" name="PLoS Genet.">
        <title>The dynamic genome and transcriptome of the human fungal pathogen Blastomyces and close relative Emmonsia.</title>
        <authorList>
            <person name="Munoz J.F."/>
            <person name="Gauthier G.M."/>
            <person name="Desjardins C.A."/>
            <person name="Gallo J.E."/>
            <person name="Holder J."/>
            <person name="Sullivan T.D."/>
            <person name="Marty A.J."/>
            <person name="Carmen J.C."/>
            <person name="Chen Z."/>
            <person name="Ding L."/>
            <person name="Gujja S."/>
            <person name="Magrini V."/>
            <person name="Misas E."/>
            <person name="Mitreva M."/>
            <person name="Priest M."/>
            <person name="Saif S."/>
            <person name="Whiston E.A."/>
            <person name="Young S."/>
            <person name="Zeng Q."/>
            <person name="Goldman W.E."/>
            <person name="Mardis E.R."/>
            <person name="Taylor J.W."/>
            <person name="McEwen J.G."/>
            <person name="Clay O.K."/>
            <person name="Klein B.S."/>
            <person name="Cuomo C.A."/>
        </authorList>
    </citation>
    <scope>NUCLEOTIDE SEQUENCE [LARGE SCALE GENOMIC DNA]</scope>
    <source>
        <strain evidence="2">UAMH 3008</strain>
    </source>
</reference>
<dbReference type="VEuPathDB" id="FungiDB:EMCG_02270"/>
<comment type="caution">
    <text evidence="1">The sequence shown here is derived from an EMBL/GenBank/DDBJ whole genome shotgun (WGS) entry which is preliminary data.</text>
</comment>
<protein>
    <submittedName>
        <fullName evidence="1">Uncharacterized protein</fullName>
    </submittedName>
</protein>
<proteinExistence type="predicted"/>
<sequence length="83" mass="9743">MECIQRLGPPDQRLLQANAILYPPEMNYRPCIYIAKWEITIWAILRFLHTYEVISNKPAPARLHLLHRLHFLPTIAFPTLVPP</sequence>
<organism evidence="1 2">
    <name type="scientific">[Emmonsia] crescens</name>
    <dbReference type="NCBI Taxonomy" id="73230"/>
    <lineage>
        <taxon>Eukaryota</taxon>
        <taxon>Fungi</taxon>
        <taxon>Dikarya</taxon>
        <taxon>Ascomycota</taxon>
        <taxon>Pezizomycotina</taxon>
        <taxon>Eurotiomycetes</taxon>
        <taxon>Eurotiomycetidae</taxon>
        <taxon>Onygenales</taxon>
        <taxon>Ajellomycetaceae</taxon>
        <taxon>Emergomyces</taxon>
    </lineage>
</organism>
<dbReference type="EMBL" id="LCZI01000983">
    <property type="protein sequence ID" value="KKZ63459.1"/>
    <property type="molecule type" value="Genomic_DNA"/>
</dbReference>
<evidence type="ECO:0000313" key="2">
    <source>
        <dbReference type="Proteomes" id="UP000034164"/>
    </source>
</evidence>
<gene>
    <name evidence="1" type="ORF">EMCG_02270</name>
</gene>
<dbReference type="AlphaFoldDB" id="A0A0G2J1R6"/>
<name>A0A0G2J1R6_9EURO</name>
<dbReference type="Proteomes" id="UP000034164">
    <property type="component" value="Unassembled WGS sequence"/>
</dbReference>
<evidence type="ECO:0000313" key="1">
    <source>
        <dbReference type="EMBL" id="KKZ63459.1"/>
    </source>
</evidence>
<accession>A0A0G2J1R6</accession>